<proteinExistence type="predicted"/>
<dbReference type="OrthoDB" id="6132221at2759"/>
<dbReference type="AlphaFoldDB" id="A0A8S3UVX1"/>
<evidence type="ECO:0000313" key="1">
    <source>
        <dbReference type="EMBL" id="CAG2245390.1"/>
    </source>
</evidence>
<dbReference type="Proteomes" id="UP000683360">
    <property type="component" value="Unassembled WGS sequence"/>
</dbReference>
<protein>
    <submittedName>
        <fullName evidence="1">Uncharacterized protein</fullName>
    </submittedName>
</protein>
<gene>
    <name evidence="1" type="ORF">MEDL_57408</name>
</gene>
<dbReference type="EMBL" id="CAJPWZ010002769">
    <property type="protein sequence ID" value="CAG2245390.1"/>
    <property type="molecule type" value="Genomic_DNA"/>
</dbReference>
<evidence type="ECO:0000313" key="2">
    <source>
        <dbReference type="Proteomes" id="UP000683360"/>
    </source>
</evidence>
<sequence>MMRDFEVQKKTLSTSGTKTGVGIRFGGDLRHIFLSKRGKDIKDELQDKLKGMVRITGDKLRFDLAIFKRFFQDCVQEIVNHINESFLKEDVLGRLQ</sequence>
<comment type="caution">
    <text evidence="1">The sequence shown here is derived from an EMBL/GenBank/DDBJ whole genome shotgun (WGS) entry which is preliminary data.</text>
</comment>
<organism evidence="1 2">
    <name type="scientific">Mytilus edulis</name>
    <name type="common">Blue mussel</name>
    <dbReference type="NCBI Taxonomy" id="6550"/>
    <lineage>
        <taxon>Eukaryota</taxon>
        <taxon>Metazoa</taxon>
        <taxon>Spiralia</taxon>
        <taxon>Lophotrochozoa</taxon>
        <taxon>Mollusca</taxon>
        <taxon>Bivalvia</taxon>
        <taxon>Autobranchia</taxon>
        <taxon>Pteriomorphia</taxon>
        <taxon>Mytilida</taxon>
        <taxon>Mytiloidea</taxon>
        <taxon>Mytilidae</taxon>
        <taxon>Mytilinae</taxon>
        <taxon>Mytilus</taxon>
    </lineage>
</organism>
<keyword evidence="2" id="KW-1185">Reference proteome</keyword>
<accession>A0A8S3UVX1</accession>
<reference evidence="1" key="1">
    <citation type="submission" date="2021-03" db="EMBL/GenBank/DDBJ databases">
        <authorList>
            <person name="Bekaert M."/>
        </authorList>
    </citation>
    <scope>NUCLEOTIDE SEQUENCE</scope>
</reference>
<name>A0A8S3UVX1_MYTED</name>